<evidence type="ECO:0000256" key="1">
    <source>
        <dbReference type="ARBA" id="ARBA00010020"/>
    </source>
</evidence>
<dbReference type="PANTHER" id="PTHR10460">
    <property type="entry name" value="ABL INTERACTOR FAMILY MEMBER"/>
    <property type="match status" value="1"/>
</dbReference>
<dbReference type="PANTHER" id="PTHR10460:SF0">
    <property type="entry name" value="ABELSON INTERACTING PROTEIN, ISOFORM D"/>
    <property type="match status" value="1"/>
</dbReference>
<organism evidence="4 5">
    <name type="scientific">Zostera marina</name>
    <name type="common">Eelgrass</name>
    <dbReference type="NCBI Taxonomy" id="29655"/>
    <lineage>
        <taxon>Eukaryota</taxon>
        <taxon>Viridiplantae</taxon>
        <taxon>Streptophyta</taxon>
        <taxon>Embryophyta</taxon>
        <taxon>Tracheophyta</taxon>
        <taxon>Spermatophyta</taxon>
        <taxon>Magnoliopsida</taxon>
        <taxon>Liliopsida</taxon>
        <taxon>Zosteraceae</taxon>
        <taxon>Zostera</taxon>
    </lineage>
</organism>
<keyword evidence="5" id="KW-1185">Reference proteome</keyword>
<comment type="caution">
    <text evidence="4">The sequence shown here is derived from an EMBL/GenBank/DDBJ whole genome shotgun (WGS) entry which is preliminary data.</text>
</comment>
<comment type="subunit">
    <text evidence="2">Binds SCAR.</text>
</comment>
<sequence>MGTVEVEGWRQEARPETEEPRMTFDEISMEKSKSFVNALQELRNLKPQLYSAADYCEKSYLHNEQKQMVLDNLKGYTVRALVNAVDHLGTVAYKLTDLFQHQSTDISNIGLKISCLDQQMLAFQHYMDKEGIGQKQLLDANQKHHHKHYILPKSAVHSVGFDKTRFIQNNARTLSWHISSESGSTAHSYSEGSNESSYKKVMPGDFHRLDAVETCTTPLSLSAHLQLKDETHRSPIAPHQDFRDAPKSVPNYAFKSSPSIGREIIRRNTNTNISSSGKSMFSVLFAKTKLSKQKKRRVYV</sequence>
<dbReference type="AlphaFoldDB" id="A0A0K9PKJ8"/>
<gene>
    <name evidence="4" type="ORF">ZOSMA_20G00560</name>
</gene>
<comment type="similarity">
    <text evidence="1">Belongs to the ABI family.</text>
</comment>
<dbReference type="InterPro" id="IPR028457">
    <property type="entry name" value="ABI"/>
</dbReference>
<comment type="function">
    <text evidence="3">Involved in regulation of actin and microtubule organization. Part of a WAVE complex that activates the Arp2/3 complex.</text>
</comment>
<evidence type="ECO:0000313" key="5">
    <source>
        <dbReference type="Proteomes" id="UP000036987"/>
    </source>
</evidence>
<accession>A0A0K9PKJ8</accession>
<evidence type="ECO:0000256" key="2">
    <source>
        <dbReference type="ARBA" id="ARBA00011513"/>
    </source>
</evidence>
<dbReference type="OrthoDB" id="5971719at2759"/>
<evidence type="ECO:0000313" key="4">
    <source>
        <dbReference type="EMBL" id="KMZ69578.1"/>
    </source>
</evidence>
<dbReference type="Gene3D" id="6.10.140.1620">
    <property type="match status" value="1"/>
</dbReference>
<dbReference type="STRING" id="29655.A0A0K9PKJ8"/>
<reference evidence="5" key="1">
    <citation type="journal article" date="2016" name="Nature">
        <title>The genome of the seagrass Zostera marina reveals angiosperm adaptation to the sea.</title>
        <authorList>
            <person name="Olsen J.L."/>
            <person name="Rouze P."/>
            <person name="Verhelst B."/>
            <person name="Lin Y.-C."/>
            <person name="Bayer T."/>
            <person name="Collen J."/>
            <person name="Dattolo E."/>
            <person name="De Paoli E."/>
            <person name="Dittami S."/>
            <person name="Maumus F."/>
            <person name="Michel G."/>
            <person name="Kersting A."/>
            <person name="Lauritano C."/>
            <person name="Lohaus R."/>
            <person name="Toepel M."/>
            <person name="Tonon T."/>
            <person name="Vanneste K."/>
            <person name="Amirebrahimi M."/>
            <person name="Brakel J."/>
            <person name="Bostroem C."/>
            <person name="Chovatia M."/>
            <person name="Grimwood J."/>
            <person name="Jenkins J.W."/>
            <person name="Jueterbock A."/>
            <person name="Mraz A."/>
            <person name="Stam W.T."/>
            <person name="Tice H."/>
            <person name="Bornberg-Bauer E."/>
            <person name="Green P.J."/>
            <person name="Pearson G.A."/>
            <person name="Procaccini G."/>
            <person name="Duarte C.M."/>
            <person name="Schmutz J."/>
            <person name="Reusch T.B.H."/>
            <person name="Van de Peer Y."/>
        </authorList>
    </citation>
    <scope>NUCLEOTIDE SEQUENCE [LARGE SCALE GENOMIC DNA]</scope>
    <source>
        <strain evidence="5">cv. Finnish</strain>
    </source>
</reference>
<protein>
    <submittedName>
        <fullName evidence="4">Protein ABIL1</fullName>
    </submittedName>
</protein>
<dbReference type="EMBL" id="LFYR01000757">
    <property type="protein sequence ID" value="KMZ69578.1"/>
    <property type="molecule type" value="Genomic_DNA"/>
</dbReference>
<proteinExistence type="inferred from homology"/>
<evidence type="ECO:0000256" key="3">
    <source>
        <dbReference type="ARBA" id="ARBA00025223"/>
    </source>
</evidence>
<dbReference type="Proteomes" id="UP000036987">
    <property type="component" value="Unassembled WGS sequence"/>
</dbReference>
<name>A0A0K9PKJ8_ZOSMR</name>